<organism evidence="8 9">
    <name type="scientific">Cymbomonas tetramitiformis</name>
    <dbReference type="NCBI Taxonomy" id="36881"/>
    <lineage>
        <taxon>Eukaryota</taxon>
        <taxon>Viridiplantae</taxon>
        <taxon>Chlorophyta</taxon>
        <taxon>Pyramimonadophyceae</taxon>
        <taxon>Pyramimonadales</taxon>
        <taxon>Pyramimonadaceae</taxon>
        <taxon>Cymbomonas</taxon>
    </lineage>
</organism>
<evidence type="ECO:0000313" key="8">
    <source>
        <dbReference type="EMBL" id="KAK3253444.1"/>
    </source>
</evidence>
<keyword evidence="3 6" id="KW-0812">Transmembrane</keyword>
<evidence type="ECO:0000256" key="4">
    <source>
        <dbReference type="ARBA" id="ARBA00022989"/>
    </source>
</evidence>
<dbReference type="GO" id="GO:0015297">
    <property type="term" value="F:antiporter activity"/>
    <property type="evidence" value="ECO:0007669"/>
    <property type="project" value="InterPro"/>
</dbReference>
<feature type="transmembrane region" description="Helical" evidence="6">
    <location>
        <begin position="141"/>
        <end position="158"/>
    </location>
</feature>
<comment type="similarity">
    <text evidence="2 6">Belongs to the multi antimicrobial extrusion (MATE) (TC 2.A.66.1) family.</text>
</comment>
<dbReference type="NCBIfam" id="TIGR00797">
    <property type="entry name" value="matE"/>
    <property type="match status" value="1"/>
</dbReference>
<evidence type="ECO:0000256" key="1">
    <source>
        <dbReference type="ARBA" id="ARBA00004141"/>
    </source>
</evidence>
<proteinExistence type="inferred from homology"/>
<gene>
    <name evidence="8" type="ORF">CYMTET_37306</name>
</gene>
<feature type="transmembrane region" description="Helical" evidence="6">
    <location>
        <begin position="360"/>
        <end position="384"/>
    </location>
</feature>
<dbReference type="Pfam" id="PF01554">
    <property type="entry name" value="MatE"/>
    <property type="match status" value="2"/>
</dbReference>
<feature type="transmembrane region" description="Helical" evidence="6">
    <location>
        <begin position="280"/>
        <end position="301"/>
    </location>
</feature>
<evidence type="ECO:0000313" key="9">
    <source>
        <dbReference type="Proteomes" id="UP001190700"/>
    </source>
</evidence>
<dbReference type="InterPro" id="IPR045069">
    <property type="entry name" value="MATE_euk"/>
</dbReference>
<comment type="subcellular location">
    <subcellularLocation>
        <location evidence="1">Membrane</location>
        <topology evidence="1">Multi-pass membrane protein</topology>
    </subcellularLocation>
</comment>
<accession>A0AAE0CFN9</accession>
<feature type="transmembrane region" description="Helical" evidence="6">
    <location>
        <begin position="170"/>
        <end position="191"/>
    </location>
</feature>
<feature type="transmembrane region" description="Helical" evidence="6">
    <location>
        <begin position="103"/>
        <end position="129"/>
    </location>
</feature>
<feature type="transmembrane region" description="Helical" evidence="6">
    <location>
        <begin position="197"/>
        <end position="221"/>
    </location>
</feature>
<evidence type="ECO:0000256" key="2">
    <source>
        <dbReference type="ARBA" id="ARBA00010199"/>
    </source>
</evidence>
<dbReference type="CDD" id="cd13132">
    <property type="entry name" value="MATE_eukaryotic"/>
    <property type="match status" value="1"/>
</dbReference>
<dbReference type="EMBL" id="LGRX02024841">
    <property type="protein sequence ID" value="KAK3253444.1"/>
    <property type="molecule type" value="Genomic_DNA"/>
</dbReference>
<feature type="transmembrane region" description="Helical" evidence="6">
    <location>
        <begin position="396"/>
        <end position="416"/>
    </location>
</feature>
<feature type="region of interest" description="Disordered" evidence="7">
    <location>
        <begin position="458"/>
        <end position="505"/>
    </location>
</feature>
<evidence type="ECO:0000256" key="5">
    <source>
        <dbReference type="ARBA" id="ARBA00023136"/>
    </source>
</evidence>
<sequence length="505" mass="54163">MGQILERLKTWEMFSEAQTQLKLAVPVTASMLCNRFIAAASVAFVGKLDSGSDLLAAAALATTISNVTGNSICVGLSTAINTLGGQAFGAKQYHEVGFVLQRALAIMTMLLIPVTAVWCVMGELLTFIGLDEELCSAAAKYLSLLIPGLWGFAFKIAVQNYLNCQKHTRPAAYAAIAATTLHVPMNYLFIYTFDMGYLGAALAYSFSQILILACLVGYILISGLHLQTWPGWSREGLKGLRGYMALGLPGIIMLSEWWASEINIFMAGYLRNSSLQVATMSIYQTTIGMCFMFSVGLGTAVNVRVSNAVGAGNIWQAKRSSITTLALQLIVSAVLGLAVITARRWWSSVFTNDEHLIDRLVMVLVYASIYVVGDGITVTAGGVLQGCGRQAQAGRFVVMSYYLVGLPLSYLLAFPLKQGTMGLTAGGTVGTWVHCVAYCSLAARTDWEAQVESSRQRLRSSASSQQLAEMAAEDLERHAMKEASSANGEEASLLGGGDCDDDSQA</sequence>
<dbReference type="GO" id="GO:0042910">
    <property type="term" value="F:xenobiotic transmembrane transporter activity"/>
    <property type="evidence" value="ECO:0007669"/>
    <property type="project" value="InterPro"/>
</dbReference>
<reference evidence="8 9" key="1">
    <citation type="journal article" date="2015" name="Genome Biol. Evol.">
        <title>Comparative Genomics of a Bacterivorous Green Alga Reveals Evolutionary Causalities and Consequences of Phago-Mixotrophic Mode of Nutrition.</title>
        <authorList>
            <person name="Burns J.A."/>
            <person name="Paasch A."/>
            <person name="Narechania A."/>
            <person name="Kim E."/>
        </authorList>
    </citation>
    <scope>NUCLEOTIDE SEQUENCE [LARGE SCALE GENOMIC DNA]</scope>
    <source>
        <strain evidence="8 9">PLY_AMNH</strain>
    </source>
</reference>
<keyword evidence="9" id="KW-1185">Reference proteome</keyword>
<dbReference type="AlphaFoldDB" id="A0AAE0CFN9"/>
<protein>
    <recommendedName>
        <fullName evidence="6">Protein DETOXIFICATION</fullName>
    </recommendedName>
    <alternativeName>
        <fullName evidence="6">Multidrug and toxic compound extrusion protein</fullName>
    </alternativeName>
</protein>
<dbReference type="GO" id="GO:0016020">
    <property type="term" value="C:membrane"/>
    <property type="evidence" value="ECO:0007669"/>
    <property type="project" value="UniProtKB-SubCell"/>
</dbReference>
<name>A0AAE0CFN9_9CHLO</name>
<evidence type="ECO:0000256" key="3">
    <source>
        <dbReference type="ARBA" id="ARBA00022692"/>
    </source>
</evidence>
<dbReference type="InterPro" id="IPR002528">
    <property type="entry name" value="MATE_fam"/>
</dbReference>
<keyword evidence="5 6" id="KW-0472">Membrane</keyword>
<feature type="transmembrane region" description="Helical" evidence="6">
    <location>
        <begin position="322"/>
        <end position="340"/>
    </location>
</feature>
<feature type="transmembrane region" description="Helical" evidence="6">
    <location>
        <begin position="242"/>
        <end position="260"/>
    </location>
</feature>
<keyword evidence="4 6" id="KW-1133">Transmembrane helix</keyword>
<comment type="caution">
    <text evidence="6">Lacks conserved residue(s) required for the propagation of feature annotation.</text>
</comment>
<feature type="compositionally biased region" description="Low complexity" evidence="7">
    <location>
        <begin position="459"/>
        <end position="468"/>
    </location>
</feature>
<evidence type="ECO:0000256" key="6">
    <source>
        <dbReference type="RuleBase" id="RU004914"/>
    </source>
</evidence>
<dbReference type="PANTHER" id="PTHR11206">
    <property type="entry name" value="MULTIDRUG RESISTANCE PROTEIN"/>
    <property type="match status" value="1"/>
</dbReference>
<comment type="caution">
    <text evidence="8">The sequence shown here is derived from an EMBL/GenBank/DDBJ whole genome shotgun (WGS) entry which is preliminary data.</text>
</comment>
<evidence type="ECO:0000256" key="7">
    <source>
        <dbReference type="SAM" id="MobiDB-lite"/>
    </source>
</evidence>
<dbReference type="GO" id="GO:1990961">
    <property type="term" value="P:xenobiotic detoxification by transmembrane export across the plasma membrane"/>
    <property type="evidence" value="ECO:0007669"/>
    <property type="project" value="InterPro"/>
</dbReference>
<dbReference type="Proteomes" id="UP001190700">
    <property type="component" value="Unassembled WGS sequence"/>
</dbReference>